<dbReference type="AlphaFoldDB" id="A0AAW1G7Z1"/>
<comment type="caution">
    <text evidence="2">The sequence shown here is derived from an EMBL/GenBank/DDBJ whole genome shotgun (WGS) entry which is preliminary data.</text>
</comment>
<gene>
    <name evidence="2" type="ORF">QE152_g41506</name>
</gene>
<accession>A0AAW1G7Z1</accession>
<protein>
    <submittedName>
        <fullName evidence="2">Uncharacterized protein</fullName>
    </submittedName>
</protein>
<organism evidence="2 3">
    <name type="scientific">Popillia japonica</name>
    <name type="common">Japanese beetle</name>
    <dbReference type="NCBI Taxonomy" id="7064"/>
    <lineage>
        <taxon>Eukaryota</taxon>
        <taxon>Metazoa</taxon>
        <taxon>Ecdysozoa</taxon>
        <taxon>Arthropoda</taxon>
        <taxon>Hexapoda</taxon>
        <taxon>Insecta</taxon>
        <taxon>Pterygota</taxon>
        <taxon>Neoptera</taxon>
        <taxon>Endopterygota</taxon>
        <taxon>Coleoptera</taxon>
        <taxon>Polyphaga</taxon>
        <taxon>Scarabaeiformia</taxon>
        <taxon>Scarabaeidae</taxon>
        <taxon>Rutelinae</taxon>
        <taxon>Popillia</taxon>
    </lineage>
</organism>
<feature type="non-terminal residue" evidence="2">
    <location>
        <position position="1"/>
    </location>
</feature>
<keyword evidence="3" id="KW-1185">Reference proteome</keyword>
<evidence type="ECO:0000313" key="2">
    <source>
        <dbReference type="EMBL" id="KAK9659863.1"/>
    </source>
</evidence>
<dbReference type="EMBL" id="JASPKY010004494">
    <property type="protein sequence ID" value="KAK9659863.1"/>
    <property type="molecule type" value="Genomic_DNA"/>
</dbReference>
<evidence type="ECO:0000313" key="3">
    <source>
        <dbReference type="Proteomes" id="UP001458880"/>
    </source>
</evidence>
<dbReference type="Proteomes" id="UP001458880">
    <property type="component" value="Unassembled WGS sequence"/>
</dbReference>
<feature type="compositionally biased region" description="Polar residues" evidence="1">
    <location>
        <begin position="28"/>
        <end position="43"/>
    </location>
</feature>
<sequence>RDVNVLEETRKEVNLEINPERKKVSVGENCNQEGESQRGSISEESCEARGDSSDEDYVNRIVLEDNVEIRRSNRVPKKKIHEDYVSFFCVNQSGLGEPTTIEDALNGDDSVQWKRAIEDELQSFEENQAWVVADLPEGATCVQNKWVFKKKVDSAGGVKF</sequence>
<feature type="non-terminal residue" evidence="2">
    <location>
        <position position="160"/>
    </location>
</feature>
<feature type="region of interest" description="Disordered" evidence="1">
    <location>
        <begin position="21"/>
        <end position="53"/>
    </location>
</feature>
<evidence type="ECO:0000256" key="1">
    <source>
        <dbReference type="SAM" id="MobiDB-lite"/>
    </source>
</evidence>
<proteinExistence type="predicted"/>
<name>A0AAW1G7Z1_POPJA</name>
<reference evidence="2 3" key="1">
    <citation type="journal article" date="2024" name="BMC Genomics">
        <title>De novo assembly and annotation of Popillia japonica's genome with initial clues to its potential as an invasive pest.</title>
        <authorList>
            <person name="Cucini C."/>
            <person name="Boschi S."/>
            <person name="Funari R."/>
            <person name="Cardaioli E."/>
            <person name="Iannotti N."/>
            <person name="Marturano G."/>
            <person name="Paoli F."/>
            <person name="Bruttini M."/>
            <person name="Carapelli A."/>
            <person name="Frati F."/>
            <person name="Nardi F."/>
        </authorList>
    </citation>
    <scope>NUCLEOTIDE SEQUENCE [LARGE SCALE GENOMIC DNA]</scope>
    <source>
        <strain evidence="2">DMR45628</strain>
    </source>
</reference>